<organism evidence="3 4">
    <name type="scientific">Neophocaena asiaeorientalis asiaeorientalis</name>
    <name type="common">Yangtze finless porpoise</name>
    <name type="synonym">Neophocaena phocaenoides subsp. asiaeorientalis</name>
    <dbReference type="NCBI Taxonomy" id="1706337"/>
    <lineage>
        <taxon>Eukaryota</taxon>
        <taxon>Metazoa</taxon>
        <taxon>Chordata</taxon>
        <taxon>Craniata</taxon>
        <taxon>Vertebrata</taxon>
        <taxon>Euteleostomi</taxon>
        <taxon>Mammalia</taxon>
        <taxon>Eutheria</taxon>
        <taxon>Laurasiatheria</taxon>
        <taxon>Artiodactyla</taxon>
        <taxon>Whippomorpha</taxon>
        <taxon>Cetacea</taxon>
        <taxon>Odontoceti</taxon>
        <taxon>Phocoenidae</taxon>
        <taxon>Neophocaena</taxon>
    </lineage>
</organism>
<dbReference type="GO" id="GO:0005634">
    <property type="term" value="C:nucleus"/>
    <property type="evidence" value="ECO:0007669"/>
    <property type="project" value="InterPro"/>
</dbReference>
<protein>
    <submittedName>
        <fullName evidence="4">Testis-specific Y-encoded protein 3-like</fullName>
    </submittedName>
</protein>
<dbReference type="Gene3D" id="3.30.1120.90">
    <property type="entry name" value="Nucleosome assembly protein"/>
    <property type="match status" value="1"/>
</dbReference>
<dbReference type="KEGG" id="nasi:112399105"/>
<comment type="similarity">
    <text evidence="1 2">Belongs to the nucleosome assembly protein (NAP) family.</text>
</comment>
<proteinExistence type="inferred from homology"/>
<name>A0A341BDT7_NEOAA</name>
<dbReference type="STRING" id="1706337.A0A341BDT7"/>
<dbReference type="AlphaFoldDB" id="A0A341BDT7"/>
<reference evidence="4" key="1">
    <citation type="submission" date="2025-08" db="UniProtKB">
        <authorList>
            <consortium name="RefSeq"/>
        </authorList>
    </citation>
    <scope>IDENTIFICATION</scope>
    <source>
        <tissue evidence="4">Meat</tissue>
    </source>
</reference>
<dbReference type="RefSeq" id="XP_024599853.1">
    <property type="nucleotide sequence ID" value="XM_024744085.1"/>
</dbReference>
<evidence type="ECO:0000256" key="2">
    <source>
        <dbReference type="RuleBase" id="RU003876"/>
    </source>
</evidence>
<keyword evidence="3" id="KW-1185">Reference proteome</keyword>
<dbReference type="SUPFAM" id="SSF143113">
    <property type="entry name" value="NAP-like"/>
    <property type="match status" value="1"/>
</dbReference>
<accession>A0A341BDT7</accession>
<gene>
    <name evidence="4" type="primary">LOC112399105</name>
</gene>
<dbReference type="Pfam" id="PF00956">
    <property type="entry name" value="NAP"/>
    <property type="match status" value="1"/>
</dbReference>
<dbReference type="Proteomes" id="UP000252040">
    <property type="component" value="Unplaced"/>
</dbReference>
<sequence length="137" mass="16828">RLLDVKQFVNHPRMSAMLSSQDRDMLNYMTDLQVEELTEPSGYRRIMLFFRKNPYFQNEVVFKEYLIDVTRYKASYVAPIQWHRDFEKEVYSRRHNDSSLNFFNWFSDRSCVESSRIAQIIVEDLWLHPLRYYPREK</sequence>
<dbReference type="GO" id="GO:0006334">
    <property type="term" value="P:nucleosome assembly"/>
    <property type="evidence" value="ECO:0007669"/>
    <property type="project" value="InterPro"/>
</dbReference>
<evidence type="ECO:0000313" key="3">
    <source>
        <dbReference type="Proteomes" id="UP000252040"/>
    </source>
</evidence>
<evidence type="ECO:0000313" key="4">
    <source>
        <dbReference type="RefSeq" id="XP_024599853.1"/>
    </source>
</evidence>
<feature type="non-terminal residue" evidence="4">
    <location>
        <position position="137"/>
    </location>
</feature>
<dbReference type="InterPro" id="IPR037231">
    <property type="entry name" value="NAP-like_sf"/>
</dbReference>
<evidence type="ECO:0000256" key="1">
    <source>
        <dbReference type="ARBA" id="ARBA00009947"/>
    </source>
</evidence>
<dbReference type="InParanoid" id="A0A341BDT7"/>
<dbReference type="GeneID" id="112399105"/>
<dbReference type="InterPro" id="IPR002164">
    <property type="entry name" value="NAP_family"/>
</dbReference>
<dbReference type="PANTHER" id="PTHR11875">
    <property type="entry name" value="TESTIS-SPECIFIC Y-ENCODED PROTEIN"/>
    <property type="match status" value="1"/>
</dbReference>
<feature type="non-terminal residue" evidence="4">
    <location>
        <position position="1"/>
    </location>
</feature>